<dbReference type="AlphaFoldDB" id="A0A8R7U1E7"/>
<keyword evidence="1" id="KW-0732">Signal</keyword>
<dbReference type="Proteomes" id="UP000015106">
    <property type="component" value="Chromosome 3"/>
</dbReference>
<proteinExistence type="predicted"/>
<reference evidence="3" key="1">
    <citation type="journal article" date="2013" name="Nature">
        <title>Draft genome of the wheat A-genome progenitor Triticum urartu.</title>
        <authorList>
            <person name="Ling H.Q."/>
            <person name="Zhao S."/>
            <person name="Liu D."/>
            <person name="Wang J."/>
            <person name="Sun H."/>
            <person name="Zhang C."/>
            <person name="Fan H."/>
            <person name="Li D."/>
            <person name="Dong L."/>
            <person name="Tao Y."/>
            <person name="Gao C."/>
            <person name="Wu H."/>
            <person name="Li Y."/>
            <person name="Cui Y."/>
            <person name="Guo X."/>
            <person name="Zheng S."/>
            <person name="Wang B."/>
            <person name="Yu K."/>
            <person name="Liang Q."/>
            <person name="Yang W."/>
            <person name="Lou X."/>
            <person name="Chen J."/>
            <person name="Feng M."/>
            <person name="Jian J."/>
            <person name="Zhang X."/>
            <person name="Luo G."/>
            <person name="Jiang Y."/>
            <person name="Liu J."/>
            <person name="Wang Z."/>
            <person name="Sha Y."/>
            <person name="Zhang B."/>
            <person name="Wu H."/>
            <person name="Tang D."/>
            <person name="Shen Q."/>
            <person name="Xue P."/>
            <person name="Zou S."/>
            <person name="Wang X."/>
            <person name="Liu X."/>
            <person name="Wang F."/>
            <person name="Yang Y."/>
            <person name="An X."/>
            <person name="Dong Z."/>
            <person name="Zhang K."/>
            <person name="Zhang X."/>
            <person name="Luo M.C."/>
            <person name="Dvorak J."/>
            <person name="Tong Y."/>
            <person name="Wang J."/>
            <person name="Yang H."/>
            <person name="Li Z."/>
            <person name="Wang D."/>
            <person name="Zhang A."/>
            <person name="Wang J."/>
        </authorList>
    </citation>
    <scope>NUCLEOTIDE SEQUENCE</scope>
    <source>
        <strain evidence="3">cv. G1812</strain>
    </source>
</reference>
<dbReference type="Gramene" id="TuG1812G0300004912.01.T01">
    <property type="protein sequence ID" value="TuG1812G0300004912.01.T01"/>
    <property type="gene ID" value="TuG1812G0300004912.01"/>
</dbReference>
<evidence type="ECO:0000313" key="3">
    <source>
        <dbReference type="Proteomes" id="UP000015106"/>
    </source>
</evidence>
<accession>A0A8R7U1E7</accession>
<protein>
    <submittedName>
        <fullName evidence="2">Uncharacterized protein</fullName>
    </submittedName>
</protein>
<feature type="signal peptide" evidence="1">
    <location>
        <begin position="1"/>
        <end position="25"/>
    </location>
</feature>
<reference evidence="2" key="2">
    <citation type="submission" date="2018-03" db="EMBL/GenBank/DDBJ databases">
        <title>The Triticum urartu genome reveals the dynamic nature of wheat genome evolution.</title>
        <authorList>
            <person name="Ling H."/>
            <person name="Ma B."/>
            <person name="Shi X."/>
            <person name="Liu H."/>
            <person name="Dong L."/>
            <person name="Sun H."/>
            <person name="Cao Y."/>
            <person name="Gao Q."/>
            <person name="Zheng S."/>
            <person name="Li Y."/>
            <person name="Yu Y."/>
            <person name="Du H."/>
            <person name="Qi M."/>
            <person name="Li Y."/>
            <person name="Yu H."/>
            <person name="Cui Y."/>
            <person name="Wang N."/>
            <person name="Chen C."/>
            <person name="Wu H."/>
            <person name="Zhao Y."/>
            <person name="Zhang J."/>
            <person name="Li Y."/>
            <person name="Zhou W."/>
            <person name="Zhang B."/>
            <person name="Hu W."/>
            <person name="Eijk M."/>
            <person name="Tang J."/>
            <person name="Witsenboer H."/>
            <person name="Zhao S."/>
            <person name="Li Z."/>
            <person name="Zhang A."/>
            <person name="Wang D."/>
            <person name="Liang C."/>
        </authorList>
    </citation>
    <scope>NUCLEOTIDE SEQUENCE [LARGE SCALE GENOMIC DNA]</scope>
    <source>
        <strain evidence="2">cv. G1812</strain>
    </source>
</reference>
<evidence type="ECO:0000313" key="2">
    <source>
        <dbReference type="EnsemblPlants" id="TuG1812G0300004912.01.T01"/>
    </source>
</evidence>
<keyword evidence="3" id="KW-1185">Reference proteome</keyword>
<name>A0A8R7U1E7_TRIUA</name>
<reference evidence="2" key="3">
    <citation type="submission" date="2022-06" db="UniProtKB">
        <authorList>
            <consortium name="EnsemblPlants"/>
        </authorList>
    </citation>
    <scope>IDENTIFICATION</scope>
</reference>
<evidence type="ECO:0000256" key="1">
    <source>
        <dbReference type="SAM" id="SignalP"/>
    </source>
</evidence>
<feature type="chain" id="PRO_5035717875" evidence="1">
    <location>
        <begin position="26"/>
        <end position="88"/>
    </location>
</feature>
<organism evidence="2 3">
    <name type="scientific">Triticum urartu</name>
    <name type="common">Red wild einkorn</name>
    <name type="synonym">Crithodium urartu</name>
    <dbReference type="NCBI Taxonomy" id="4572"/>
    <lineage>
        <taxon>Eukaryota</taxon>
        <taxon>Viridiplantae</taxon>
        <taxon>Streptophyta</taxon>
        <taxon>Embryophyta</taxon>
        <taxon>Tracheophyta</taxon>
        <taxon>Spermatophyta</taxon>
        <taxon>Magnoliopsida</taxon>
        <taxon>Liliopsida</taxon>
        <taxon>Poales</taxon>
        <taxon>Poaceae</taxon>
        <taxon>BOP clade</taxon>
        <taxon>Pooideae</taxon>
        <taxon>Triticodae</taxon>
        <taxon>Triticeae</taxon>
        <taxon>Triticinae</taxon>
        <taxon>Triticum</taxon>
    </lineage>
</organism>
<dbReference type="EnsemblPlants" id="TuG1812G0300004912.01.T01">
    <property type="protein sequence ID" value="TuG1812G0300004912.01.T01"/>
    <property type="gene ID" value="TuG1812G0300004912.01"/>
</dbReference>
<sequence length="88" mass="10068">LLRSRSASSPRRLLFFLATSTTAAADHDLEQWILLLRPRPRAAKVITCGVREEQLQQRQHHQYMPAHVLGGAEGKYFQCHVGHLDSRH</sequence>